<comment type="catalytic activity">
    <reaction evidence="7">
        <text>Couples ATP hydrolysis with the unwinding of duplex DNA by translocating in the 3'-5' direction.</text>
        <dbReference type="EC" id="5.6.2.4"/>
    </reaction>
</comment>
<dbReference type="GeneID" id="67388019"/>
<dbReference type="InterPro" id="IPR014017">
    <property type="entry name" value="DNA_helicase_UvrD-like_C"/>
</dbReference>
<dbReference type="InterPro" id="IPR014016">
    <property type="entry name" value="UvrD-like_ATP-bd"/>
</dbReference>
<feature type="binding site" evidence="10">
    <location>
        <begin position="28"/>
        <end position="35"/>
    </location>
    <ligand>
        <name>ATP</name>
        <dbReference type="ChEBI" id="CHEBI:30616"/>
    </ligand>
</feature>
<dbReference type="HOGENOM" id="CLU_004585_5_6_11"/>
<dbReference type="PANTHER" id="PTHR11070:SF69">
    <property type="entry name" value="ATP-DEPENDENT DNA HELICASE UVRD2"/>
    <property type="match status" value="1"/>
</dbReference>
<dbReference type="GO" id="GO:0005524">
    <property type="term" value="F:ATP binding"/>
    <property type="evidence" value="ECO:0007669"/>
    <property type="project" value="UniProtKB-UniRule"/>
</dbReference>
<keyword evidence="4 10" id="KW-0347">Helicase</keyword>
<dbReference type="Gene3D" id="3.40.50.300">
    <property type="entry name" value="P-loop containing nucleotide triphosphate hydrolases"/>
    <property type="match status" value="3"/>
</dbReference>
<comment type="catalytic activity">
    <reaction evidence="9">
        <text>ATP + H2O = ADP + phosphate + H(+)</text>
        <dbReference type="Rhea" id="RHEA:13065"/>
        <dbReference type="ChEBI" id="CHEBI:15377"/>
        <dbReference type="ChEBI" id="CHEBI:15378"/>
        <dbReference type="ChEBI" id="CHEBI:30616"/>
        <dbReference type="ChEBI" id="CHEBI:43474"/>
        <dbReference type="ChEBI" id="CHEBI:456216"/>
        <dbReference type="EC" id="5.6.2.4"/>
    </reaction>
</comment>
<protein>
    <recommendedName>
        <fullName evidence="8">DNA 3'-5' helicase</fullName>
        <ecNumber evidence="8">5.6.2.4</ecNumber>
    </recommendedName>
</protein>
<dbReference type="PANTHER" id="PTHR11070">
    <property type="entry name" value="UVRD / RECB / PCRA DNA HELICASE FAMILY MEMBER"/>
    <property type="match status" value="1"/>
</dbReference>
<dbReference type="Pfam" id="PF13361">
    <property type="entry name" value="UvrD_C"/>
    <property type="match status" value="1"/>
</dbReference>
<dbReference type="InterPro" id="IPR027417">
    <property type="entry name" value="P-loop_NTPase"/>
</dbReference>
<dbReference type="RefSeq" id="WP_011096202.1">
    <property type="nucleotide sequence ID" value="NC_004572.3"/>
</dbReference>
<dbReference type="InterPro" id="IPR013986">
    <property type="entry name" value="DExx_box_DNA_helicase_dom_sf"/>
</dbReference>
<evidence type="ECO:0000256" key="10">
    <source>
        <dbReference type="PROSITE-ProRule" id="PRU00560"/>
    </source>
</evidence>
<evidence type="ECO:0000259" key="11">
    <source>
        <dbReference type="PROSITE" id="PS51198"/>
    </source>
</evidence>
<dbReference type="GO" id="GO:0003677">
    <property type="term" value="F:DNA binding"/>
    <property type="evidence" value="ECO:0007669"/>
    <property type="project" value="UniProtKB-KW"/>
</dbReference>
<evidence type="ECO:0000256" key="3">
    <source>
        <dbReference type="ARBA" id="ARBA00022801"/>
    </source>
</evidence>
<dbReference type="AlphaFoldDB" id="Q83G19"/>
<evidence type="ECO:0000256" key="2">
    <source>
        <dbReference type="ARBA" id="ARBA00022741"/>
    </source>
</evidence>
<evidence type="ECO:0000313" key="13">
    <source>
        <dbReference type="Proteomes" id="UP000002200"/>
    </source>
</evidence>
<dbReference type="SUPFAM" id="SSF52540">
    <property type="entry name" value="P-loop containing nucleoside triphosphate hydrolases"/>
    <property type="match status" value="1"/>
</dbReference>
<dbReference type="InterPro" id="IPR000212">
    <property type="entry name" value="DNA_helicase_UvrD/REP"/>
</dbReference>
<dbReference type="STRING" id="203267.TWT_517"/>
<dbReference type="KEGG" id="twh:TWT_517"/>
<keyword evidence="3 10" id="KW-0378">Hydrolase</keyword>
<name>Q83G19_TROWT</name>
<evidence type="ECO:0000256" key="4">
    <source>
        <dbReference type="ARBA" id="ARBA00022806"/>
    </source>
</evidence>
<sequence length="585" mass="66216">MTIDVFSGLSDQQCDAVRTLRGPVKIIAGAGSGKTLTITRRIVNGIISNEYDSGHVMALSFTRRASMQLRSRLVEHGVKGVYSGTFHSAALSQLRFFWETFHGKPPRQIIRDKVNLLRDAARGINFSFSDESLCQVASEIEWAKQNGYDLSGYDKCNHRISGMSASQARTLMLAYEDVKNNRRLIDFEDILSLTVGMLSVQPRAVARVRDRFRVFLIDEFQDVSPLQFELLRIWLGRRRDICVVGDPNQCIYSFAGAKRDYLVKFADYFPGAREVFLSRNYRSRPEIVCLSRHIIDSHSPDIGLYQPTEGISRNYADTKTATPAQDMRVNAGNRAKCHCTAPPGTKGAVRCGNSDLGYRETPIRWHTFENQIQEMHFIAQSLKNISQSCAVLYRTAIQGERLAKYLHTSGIIYRSQESRLFHETDVAQIACKRVIEKTIECNVRVVDLVDSVVSGIFPRKPDALTGEYDGWVALQALRLCARRFNGNASSFATYLLEMQRHRREPEMPFATLATLHSTKGLEWDTVYIIGVNEGLIPHHTGDEDEEKRLFYVGVTRARKNIVFSSTRTPSRYLTELCLSPISAKE</sequence>
<dbReference type="EC" id="5.6.2.4" evidence="8"/>
<dbReference type="OrthoDB" id="4812256at2"/>
<evidence type="ECO:0000256" key="6">
    <source>
        <dbReference type="ARBA" id="ARBA00023235"/>
    </source>
</evidence>
<keyword evidence="13" id="KW-1185">Reference proteome</keyword>
<keyword evidence="5 10" id="KW-0067">ATP-binding</keyword>
<evidence type="ECO:0000256" key="8">
    <source>
        <dbReference type="ARBA" id="ARBA00034808"/>
    </source>
</evidence>
<dbReference type="GO" id="GO:0016887">
    <property type="term" value="F:ATP hydrolysis activity"/>
    <property type="evidence" value="ECO:0007669"/>
    <property type="project" value="RHEA"/>
</dbReference>
<organism evidence="12 13">
    <name type="scientific">Tropheryma whipplei (strain Twist)</name>
    <name type="common">Whipple's bacillus</name>
    <dbReference type="NCBI Taxonomy" id="203267"/>
    <lineage>
        <taxon>Bacteria</taxon>
        <taxon>Bacillati</taxon>
        <taxon>Actinomycetota</taxon>
        <taxon>Actinomycetes</taxon>
        <taxon>Micrococcales</taxon>
        <taxon>Tropherymataceae</taxon>
        <taxon>Tropheryma</taxon>
    </lineage>
</organism>
<evidence type="ECO:0000256" key="9">
    <source>
        <dbReference type="ARBA" id="ARBA00048988"/>
    </source>
</evidence>
<feature type="domain" description="UvrD-like helicase ATP-binding" evidence="11">
    <location>
        <begin position="7"/>
        <end position="284"/>
    </location>
</feature>
<dbReference type="GO" id="GO:0043138">
    <property type="term" value="F:3'-5' DNA helicase activity"/>
    <property type="evidence" value="ECO:0007669"/>
    <property type="project" value="UniProtKB-EC"/>
</dbReference>
<reference evidence="12 13" key="1">
    <citation type="journal article" date="2003" name="Genome Res.">
        <title>Tropheryma whipplei twist: a human pathogenic Actinobacteria with a reduced genome.</title>
        <authorList>
            <person name="Raoult D."/>
            <person name="Ogata H."/>
            <person name="Audic S."/>
            <person name="Robert C."/>
            <person name="Suhre K."/>
            <person name="Drancourt M."/>
            <person name="Claverie J.-M."/>
        </authorList>
    </citation>
    <scope>NUCLEOTIDE SEQUENCE [LARGE SCALE GENOMIC DNA]</scope>
    <source>
        <strain evidence="12 13">Twist</strain>
    </source>
</reference>
<gene>
    <name evidence="12" type="primary">uvrD</name>
    <name evidence="12" type="ordered locus">TWT_517</name>
</gene>
<accession>Q83G19</accession>
<dbReference type="GO" id="GO:0000725">
    <property type="term" value="P:recombinational repair"/>
    <property type="evidence" value="ECO:0007669"/>
    <property type="project" value="TreeGrafter"/>
</dbReference>
<keyword evidence="2 10" id="KW-0547">Nucleotide-binding</keyword>
<keyword evidence="6" id="KW-0413">Isomerase</keyword>
<evidence type="ECO:0000313" key="12">
    <source>
        <dbReference type="EMBL" id="AAO44614.1"/>
    </source>
</evidence>
<evidence type="ECO:0000256" key="1">
    <source>
        <dbReference type="ARBA" id="ARBA00009922"/>
    </source>
</evidence>
<dbReference type="EMBL" id="AE014184">
    <property type="protein sequence ID" value="AAO44614.1"/>
    <property type="molecule type" value="Genomic_DNA"/>
</dbReference>
<proteinExistence type="inferred from homology"/>
<comment type="similarity">
    <text evidence="1">Belongs to the helicase family. UvrD subfamily.</text>
</comment>
<dbReference type="PROSITE" id="PS51198">
    <property type="entry name" value="UVRD_HELICASE_ATP_BIND"/>
    <property type="match status" value="1"/>
</dbReference>
<dbReference type="CDD" id="cd17932">
    <property type="entry name" value="DEXQc_UvrD"/>
    <property type="match status" value="1"/>
</dbReference>
<dbReference type="Proteomes" id="UP000002200">
    <property type="component" value="Chromosome"/>
</dbReference>
<dbReference type="Pfam" id="PF00580">
    <property type="entry name" value="UvrD-helicase"/>
    <property type="match status" value="1"/>
</dbReference>
<dbReference type="Gene3D" id="1.10.10.160">
    <property type="match status" value="1"/>
</dbReference>
<dbReference type="eggNOG" id="COG0210">
    <property type="taxonomic scope" value="Bacteria"/>
</dbReference>
<evidence type="ECO:0000256" key="7">
    <source>
        <dbReference type="ARBA" id="ARBA00034617"/>
    </source>
</evidence>
<evidence type="ECO:0000256" key="5">
    <source>
        <dbReference type="ARBA" id="ARBA00022840"/>
    </source>
</evidence>